<protein>
    <recommendedName>
        <fullName evidence="4">SoHo domain-containing protein</fullName>
    </recommendedName>
</protein>
<accession>K7GJG1</accession>
<evidence type="ECO:0000256" key="2">
    <source>
        <dbReference type="ARBA" id="ARBA00022949"/>
    </source>
</evidence>
<evidence type="ECO:0000256" key="3">
    <source>
        <dbReference type="SAM" id="MobiDB-lite"/>
    </source>
</evidence>
<dbReference type="EMBL" id="AGCU01168914">
    <property type="status" value="NOT_ANNOTATED_CDS"/>
    <property type="molecule type" value="Genomic_DNA"/>
</dbReference>
<feature type="domain" description="SoHo" evidence="4">
    <location>
        <begin position="111"/>
        <end position="173"/>
    </location>
</feature>
<comment type="subcellular location">
    <subcellularLocation>
        <location evidence="1">Cell junction</location>
    </subcellularLocation>
</comment>
<keyword evidence="2" id="KW-0965">Cell junction</keyword>
<reference evidence="5" key="4">
    <citation type="submission" date="2025-09" db="UniProtKB">
        <authorList>
            <consortium name="Ensembl"/>
        </authorList>
    </citation>
    <scope>IDENTIFICATION</scope>
</reference>
<feature type="region of interest" description="Disordered" evidence="3">
    <location>
        <begin position="80"/>
        <end position="137"/>
    </location>
</feature>
<dbReference type="Pfam" id="PF02208">
    <property type="entry name" value="Sorb"/>
    <property type="match status" value="1"/>
</dbReference>
<dbReference type="EMBL" id="AGCU01168915">
    <property type="status" value="NOT_ANNOTATED_CDS"/>
    <property type="molecule type" value="Genomic_DNA"/>
</dbReference>
<dbReference type="Ensembl" id="ENSPSIT00000020519.1">
    <property type="protein sequence ID" value="ENSPSIP00000020422.1"/>
    <property type="gene ID" value="ENSPSIG00000018078.1"/>
</dbReference>
<organism evidence="5 6">
    <name type="scientific">Pelodiscus sinensis</name>
    <name type="common">Chinese softshell turtle</name>
    <name type="synonym">Trionyx sinensis</name>
    <dbReference type="NCBI Taxonomy" id="13735"/>
    <lineage>
        <taxon>Eukaryota</taxon>
        <taxon>Metazoa</taxon>
        <taxon>Chordata</taxon>
        <taxon>Craniata</taxon>
        <taxon>Vertebrata</taxon>
        <taxon>Euteleostomi</taxon>
        <taxon>Archelosauria</taxon>
        <taxon>Testudinata</taxon>
        <taxon>Testudines</taxon>
        <taxon>Cryptodira</taxon>
        <taxon>Trionychia</taxon>
        <taxon>Trionychidae</taxon>
        <taxon>Pelodiscus</taxon>
    </lineage>
</organism>
<dbReference type="EMBL" id="AGCU01168913">
    <property type="status" value="NOT_ANNOTATED_CDS"/>
    <property type="molecule type" value="Genomic_DNA"/>
</dbReference>
<dbReference type="OMA" id="PRLACNG"/>
<dbReference type="PROSITE" id="PS50831">
    <property type="entry name" value="SOHO"/>
    <property type="match status" value="1"/>
</dbReference>
<dbReference type="SMART" id="SM00459">
    <property type="entry name" value="Sorb"/>
    <property type="match status" value="1"/>
</dbReference>
<reference evidence="6" key="1">
    <citation type="submission" date="2011-10" db="EMBL/GenBank/DDBJ databases">
        <authorList>
            <consortium name="Soft-shell Turtle Genome Consortium"/>
        </authorList>
    </citation>
    <scope>NUCLEOTIDE SEQUENCE [LARGE SCALE GENOMIC DNA]</scope>
    <source>
        <strain evidence="6">Daiwa-1</strain>
    </source>
</reference>
<dbReference type="Proteomes" id="UP000007267">
    <property type="component" value="Unassembled WGS sequence"/>
</dbReference>
<feature type="region of interest" description="Disordered" evidence="3">
    <location>
        <begin position="169"/>
        <end position="232"/>
    </location>
</feature>
<evidence type="ECO:0000256" key="1">
    <source>
        <dbReference type="ARBA" id="ARBA00004282"/>
    </source>
</evidence>
<proteinExistence type="predicted"/>
<dbReference type="HOGENOM" id="CLU_847198_0_0_1"/>
<dbReference type="GO" id="GO:0070161">
    <property type="term" value="C:anchoring junction"/>
    <property type="evidence" value="ECO:0007669"/>
    <property type="project" value="UniProtKB-SubCell"/>
</dbReference>
<dbReference type="AlphaFoldDB" id="K7GJG1"/>
<evidence type="ECO:0000259" key="4">
    <source>
        <dbReference type="PROSITE" id="PS50831"/>
    </source>
</evidence>
<name>K7GJG1_PELSI</name>
<dbReference type="InterPro" id="IPR003127">
    <property type="entry name" value="SoHo_dom"/>
</dbReference>
<evidence type="ECO:0000313" key="5">
    <source>
        <dbReference type="Ensembl" id="ENSPSIP00000020422.1"/>
    </source>
</evidence>
<keyword evidence="6" id="KW-1185">Reference proteome</keyword>
<reference evidence="6" key="2">
    <citation type="journal article" date="2013" name="Nat. Genet.">
        <title>The draft genomes of soft-shell turtle and green sea turtle yield insights into the development and evolution of the turtle-specific body plan.</title>
        <authorList>
            <person name="Wang Z."/>
            <person name="Pascual-Anaya J."/>
            <person name="Zadissa A."/>
            <person name="Li W."/>
            <person name="Niimura Y."/>
            <person name="Huang Z."/>
            <person name="Li C."/>
            <person name="White S."/>
            <person name="Xiong Z."/>
            <person name="Fang D."/>
            <person name="Wang B."/>
            <person name="Ming Y."/>
            <person name="Chen Y."/>
            <person name="Zheng Y."/>
            <person name="Kuraku S."/>
            <person name="Pignatelli M."/>
            <person name="Herrero J."/>
            <person name="Beal K."/>
            <person name="Nozawa M."/>
            <person name="Li Q."/>
            <person name="Wang J."/>
            <person name="Zhang H."/>
            <person name="Yu L."/>
            <person name="Shigenobu S."/>
            <person name="Wang J."/>
            <person name="Liu J."/>
            <person name="Flicek P."/>
            <person name="Searle S."/>
            <person name="Wang J."/>
            <person name="Kuratani S."/>
            <person name="Yin Y."/>
            <person name="Aken B."/>
            <person name="Zhang G."/>
            <person name="Irie N."/>
        </authorList>
    </citation>
    <scope>NUCLEOTIDE SEQUENCE [LARGE SCALE GENOMIC DNA]</scope>
    <source>
        <strain evidence="6">Daiwa-1</strain>
    </source>
</reference>
<evidence type="ECO:0000313" key="6">
    <source>
        <dbReference type="Proteomes" id="UP000007267"/>
    </source>
</evidence>
<reference evidence="5" key="3">
    <citation type="submission" date="2025-08" db="UniProtKB">
        <authorList>
            <consortium name="Ensembl"/>
        </authorList>
    </citation>
    <scope>IDENTIFICATION</scope>
</reference>
<dbReference type="eggNOG" id="KOG4225">
    <property type="taxonomic scope" value="Eukaryota"/>
</dbReference>
<dbReference type="GeneTree" id="ENSGT00940000160558"/>
<sequence length="316" mass="34882">PHATRGLSLQDSVPSHLQKSLHASHRPIRVTVIRNCGSNTLNFEFYDTAPRLACNGATEPRRTAPGSSVSDWYQTWPAKEMKKPSAQHGPPPAPRPAPWSATWTKDSKRKDKRWVKYDGIGPVDESGMPIASRSSVDRPRDWYRSMFQQIHRKLPEPQLDWDFHRRTGKQRSPLAGQQRPAAKPSPRGGQQAAADAAQEPRSIFDYEPGKSSVLDHPNPAAEPRSGSGESWYQFLKGATPSYRRTITVSPGPGAAPAPPGRVLLERELKQLSEALDEDMKAMETQWDPREVPPALLGQATCRGPVPLALPSSSSLS</sequence>
<dbReference type="STRING" id="13735.ENSPSIP00000020422"/>